<comment type="caution">
    <text evidence="1">The sequence shown here is derived from an EMBL/GenBank/DDBJ whole genome shotgun (WGS) entry which is preliminary data.</text>
</comment>
<protein>
    <submittedName>
        <fullName evidence="1">Uncharacterized protein</fullName>
    </submittedName>
</protein>
<name>A0AAE3MF18_9BACT</name>
<evidence type="ECO:0000313" key="1">
    <source>
        <dbReference type="EMBL" id="MCW3805877.1"/>
    </source>
</evidence>
<evidence type="ECO:0000313" key="2">
    <source>
        <dbReference type="Proteomes" id="UP001207408"/>
    </source>
</evidence>
<proteinExistence type="predicted"/>
<dbReference type="EMBL" id="JAPDPI010000017">
    <property type="protein sequence ID" value="MCW3805877.1"/>
    <property type="molecule type" value="Genomic_DNA"/>
</dbReference>
<dbReference type="AlphaFoldDB" id="A0AAE3MF18"/>
<keyword evidence="2" id="KW-1185">Reference proteome</keyword>
<reference evidence="1" key="1">
    <citation type="submission" date="2022-10" db="EMBL/GenBank/DDBJ databases">
        <authorList>
            <person name="Yu W.X."/>
        </authorList>
    </citation>
    <scope>NUCLEOTIDE SEQUENCE</scope>
    <source>
        <strain evidence="1">D04</strain>
    </source>
</reference>
<sequence>MKIIGLRIEKYIGKKISGHNLDFEYNDAEFEKHIILGLLEDNRKVEIELTNEEGVCGSGWCTASWGNFEVKHVDKFNGYTHKPIKELIVDDVNESAEYISNNVFSVDHNGGCDYYPSGGYNVNMDLFKANGRGKELRPTYIFSGESGIGKSALALKFNKDTVVFETDAYDTLPDVIIADVIVLGNKHKYTINDIKTKVEDTELIVCSFTPIAQ</sequence>
<dbReference type="RefSeq" id="WP_301199242.1">
    <property type="nucleotide sequence ID" value="NZ_JAPDPI010000017.1"/>
</dbReference>
<accession>A0AAE3MF18</accession>
<gene>
    <name evidence="1" type="ORF">OM074_09570</name>
</gene>
<dbReference type="Proteomes" id="UP001207408">
    <property type="component" value="Unassembled WGS sequence"/>
</dbReference>
<organism evidence="1 2">
    <name type="scientific">Plebeiibacterium marinum</name>
    <dbReference type="NCBI Taxonomy" id="2992111"/>
    <lineage>
        <taxon>Bacteria</taxon>
        <taxon>Pseudomonadati</taxon>
        <taxon>Bacteroidota</taxon>
        <taxon>Bacteroidia</taxon>
        <taxon>Marinilabiliales</taxon>
        <taxon>Marinilabiliaceae</taxon>
        <taxon>Plebeiibacterium</taxon>
    </lineage>
</organism>